<evidence type="ECO:0000259" key="6">
    <source>
        <dbReference type="Pfam" id="PF06813"/>
    </source>
</evidence>
<evidence type="ECO:0000256" key="3">
    <source>
        <dbReference type="ARBA" id="ARBA00022989"/>
    </source>
</evidence>
<dbReference type="PANTHER" id="PTHR21576:SF84">
    <property type="entry name" value="FAMILY PROTEIN, PUTATIVE, EXPRESSED-RELATED"/>
    <property type="match status" value="1"/>
</dbReference>
<organism evidence="8 9">
    <name type="scientific">Carpinus fangiana</name>
    <dbReference type="NCBI Taxonomy" id="176857"/>
    <lineage>
        <taxon>Eukaryota</taxon>
        <taxon>Viridiplantae</taxon>
        <taxon>Streptophyta</taxon>
        <taxon>Embryophyta</taxon>
        <taxon>Tracheophyta</taxon>
        <taxon>Spermatophyta</taxon>
        <taxon>Magnoliopsida</taxon>
        <taxon>eudicotyledons</taxon>
        <taxon>Gunneridae</taxon>
        <taxon>Pentapetalae</taxon>
        <taxon>rosids</taxon>
        <taxon>fabids</taxon>
        <taxon>Fagales</taxon>
        <taxon>Betulaceae</taxon>
        <taxon>Carpinus</taxon>
    </lineage>
</organism>
<dbReference type="Pfam" id="PF06813">
    <property type="entry name" value="Nodulin-like"/>
    <property type="match status" value="1"/>
</dbReference>
<keyword evidence="9" id="KW-1185">Reference proteome</keyword>
<sequence>MVFPATGGGGGGWADMKSITRQVLKGRWFMVFTTCLLMSVSGASYMFGLYSNEIKSTLGYDQTTLNLLGFFKDLGSNIGILSGLINQVTPPWVVLVVGGVLNFFGYFMIWLVVTKRIGKPSVWNMCLYIFIGANSHTFTNNGVLVTSVKNFPESRGMVMGLNNGYIGLSAAIITQLFHAFFGSNTKSLILLMASLPVVVSFTFVRVIRVLKGGVRQPNEIRVFCNFLCISLCLAGFLMVMIIVQNNVTFTQTEYGASVGMMFFLLFLPITVVVKQEYKIWKINKKVINDPSSLKVITEPSPSSISAAQESIAENQTSCWKTMFRPPDRGEDYTILQALFSIDMLLLFLATICGLGGTLTVMDNLGQIGTSLGYPLASISNFVSLSSIWSYLGVVVAGVVAEIFVTKYKFPRPLMHTLILLLSCVGYLLIAYNVKHALYFASIILGACCGAQWPLVFTIISELFGLKYYSILYNFGALASPIGSYLLNVSVTGYLYDKEALKQLAALGLKRQPGEELNCSGGECYRLSFIILTAVTLFGTLASLILVLRTRKFYKSDIYKKFREEVKAAETGQAIGQDGVEMTVVTRGEKNSSLSLK</sequence>
<keyword evidence="4 5" id="KW-0472">Membrane</keyword>
<feature type="domain" description="Nodulin-like" evidence="6">
    <location>
        <begin position="27"/>
        <end position="273"/>
    </location>
</feature>
<dbReference type="InterPro" id="IPR010658">
    <property type="entry name" value="Nodulin-like"/>
</dbReference>
<dbReference type="OrthoDB" id="1618534at2759"/>
<proteinExistence type="predicted"/>
<feature type="transmembrane region" description="Helical" evidence="5">
    <location>
        <begin position="28"/>
        <end position="50"/>
    </location>
</feature>
<dbReference type="PANTHER" id="PTHR21576">
    <property type="entry name" value="UNCHARACTERIZED NODULIN-LIKE PROTEIN"/>
    <property type="match status" value="1"/>
</dbReference>
<dbReference type="InterPro" id="IPR056555">
    <property type="entry name" value="NFD4_C"/>
</dbReference>
<dbReference type="AlphaFoldDB" id="A0A5N6QFH5"/>
<reference evidence="8 9" key="1">
    <citation type="submission" date="2019-06" db="EMBL/GenBank/DDBJ databases">
        <title>A chromosomal-level reference genome of Carpinus fangiana (Coryloideae, Betulaceae).</title>
        <authorList>
            <person name="Yang X."/>
            <person name="Wang Z."/>
            <person name="Zhang L."/>
            <person name="Hao G."/>
            <person name="Liu J."/>
            <person name="Yang Y."/>
        </authorList>
    </citation>
    <scope>NUCLEOTIDE SEQUENCE [LARGE SCALE GENOMIC DNA]</scope>
    <source>
        <strain evidence="8">Cfa_2016G</strain>
        <tissue evidence="8">Leaf</tissue>
    </source>
</reference>
<evidence type="ECO:0000256" key="1">
    <source>
        <dbReference type="ARBA" id="ARBA00004141"/>
    </source>
</evidence>
<name>A0A5N6QFH5_9ROSI</name>
<evidence type="ECO:0000256" key="2">
    <source>
        <dbReference type="ARBA" id="ARBA00022692"/>
    </source>
</evidence>
<feature type="transmembrane region" description="Helical" evidence="5">
    <location>
        <begin position="222"/>
        <end position="242"/>
    </location>
</feature>
<dbReference type="EMBL" id="CM017321">
    <property type="protein sequence ID" value="KAE7997134.1"/>
    <property type="molecule type" value="Genomic_DNA"/>
</dbReference>
<dbReference type="Pfam" id="PF23262">
    <property type="entry name" value="NFD4_C"/>
    <property type="match status" value="1"/>
</dbReference>
<feature type="transmembrane region" description="Helical" evidence="5">
    <location>
        <begin position="254"/>
        <end position="273"/>
    </location>
</feature>
<dbReference type="Gene3D" id="1.20.1250.20">
    <property type="entry name" value="MFS general substrate transporter like domains"/>
    <property type="match status" value="1"/>
</dbReference>
<comment type="subcellular location">
    <subcellularLocation>
        <location evidence="1">Membrane</location>
        <topology evidence="1">Multi-pass membrane protein</topology>
    </subcellularLocation>
</comment>
<evidence type="ECO:0000259" key="7">
    <source>
        <dbReference type="Pfam" id="PF23262"/>
    </source>
</evidence>
<feature type="transmembrane region" description="Helical" evidence="5">
    <location>
        <begin position="437"/>
        <end position="459"/>
    </location>
</feature>
<feature type="transmembrane region" description="Helical" evidence="5">
    <location>
        <begin position="526"/>
        <end position="547"/>
    </location>
</feature>
<dbReference type="Proteomes" id="UP000327013">
    <property type="component" value="Chromosome 1"/>
</dbReference>
<dbReference type="SUPFAM" id="SSF103473">
    <property type="entry name" value="MFS general substrate transporter"/>
    <property type="match status" value="1"/>
</dbReference>
<accession>A0A5N6QFH5</accession>
<dbReference type="InterPro" id="IPR036259">
    <property type="entry name" value="MFS_trans_sf"/>
</dbReference>
<feature type="transmembrane region" description="Helical" evidence="5">
    <location>
        <begin position="332"/>
        <end position="358"/>
    </location>
</feature>
<feature type="transmembrane region" description="Helical" evidence="5">
    <location>
        <begin position="187"/>
        <end position="210"/>
    </location>
</feature>
<keyword evidence="3 5" id="KW-1133">Transmembrane helix</keyword>
<evidence type="ECO:0000313" key="9">
    <source>
        <dbReference type="Proteomes" id="UP000327013"/>
    </source>
</evidence>
<keyword evidence="2 5" id="KW-0812">Transmembrane</keyword>
<evidence type="ECO:0000256" key="4">
    <source>
        <dbReference type="ARBA" id="ARBA00023136"/>
    </source>
</evidence>
<feature type="transmembrane region" description="Helical" evidence="5">
    <location>
        <begin position="471"/>
        <end position="495"/>
    </location>
</feature>
<feature type="transmembrane region" description="Helical" evidence="5">
    <location>
        <begin position="412"/>
        <end position="431"/>
    </location>
</feature>
<dbReference type="GO" id="GO:0016020">
    <property type="term" value="C:membrane"/>
    <property type="evidence" value="ECO:0007669"/>
    <property type="project" value="UniProtKB-SubCell"/>
</dbReference>
<evidence type="ECO:0000313" key="8">
    <source>
        <dbReference type="EMBL" id="KAE7997134.1"/>
    </source>
</evidence>
<feature type="transmembrane region" description="Helical" evidence="5">
    <location>
        <begin position="92"/>
        <end position="113"/>
    </location>
</feature>
<gene>
    <name evidence="8" type="ORF">FH972_001790</name>
</gene>
<feature type="domain" description="NFD4 C-terminal" evidence="7">
    <location>
        <begin position="338"/>
        <end position="553"/>
    </location>
</feature>
<feature type="transmembrane region" description="Helical" evidence="5">
    <location>
        <begin position="378"/>
        <end position="400"/>
    </location>
</feature>
<evidence type="ECO:0000256" key="5">
    <source>
        <dbReference type="SAM" id="Phobius"/>
    </source>
</evidence>
<protein>
    <submittedName>
        <fullName evidence="8">Uncharacterized protein</fullName>
    </submittedName>
</protein>
<feature type="transmembrane region" description="Helical" evidence="5">
    <location>
        <begin position="164"/>
        <end position="181"/>
    </location>
</feature>